<evidence type="ECO:0000313" key="1">
    <source>
        <dbReference type="EMBL" id="OXA61851.1"/>
    </source>
</evidence>
<reference evidence="1 2" key="1">
    <citation type="submission" date="2015-12" db="EMBL/GenBank/DDBJ databases">
        <title>The genome of Folsomia candida.</title>
        <authorList>
            <person name="Faddeeva A."/>
            <person name="Derks M.F."/>
            <person name="Anvar Y."/>
            <person name="Smit S."/>
            <person name="Van Straalen N."/>
            <person name="Roelofs D."/>
        </authorList>
    </citation>
    <scope>NUCLEOTIDE SEQUENCE [LARGE SCALE GENOMIC DNA]</scope>
    <source>
        <strain evidence="1 2">VU population</strain>
        <tissue evidence="1">Whole body</tissue>
    </source>
</reference>
<comment type="caution">
    <text evidence="1">The sequence shown here is derived from an EMBL/GenBank/DDBJ whole genome shotgun (WGS) entry which is preliminary data.</text>
</comment>
<name>A0A226EYC0_FOLCA</name>
<dbReference type="OrthoDB" id="8251390at2759"/>
<dbReference type="EMBL" id="LNIX01000001">
    <property type="protein sequence ID" value="OXA61851.1"/>
    <property type="molecule type" value="Genomic_DNA"/>
</dbReference>
<accession>A0A226EYC0</accession>
<sequence>MWGSFGKNIAKSASKITASAPAPSLVVASLASVRLDSGIGRAQVKKLEIGKHEKIEEILSKVRHRDGLPKITSHVEHLVGRVTESTGSERDMPGLDLGDKTQIILQSNHPVRYTLEREIYNSSKQSLGYYDWLILFGRGIRTSTNPKYEENLNFISRGSDSGMFSSEIHQTVVDIPEDYNHSNILTQYSLGNKYAALVGDYFAIRCIYFLEKAKNSKAFIAITKGLEQFTTANFAVKFLDPKIIYPHLPHKNVTLDDWIRYNRKISGYFTGGLYAALVLNCDGLPKDDKIMKAMSRFSSNLAVLLKGVADIEMLENAREFSSVPTSVLTTLPAVLHQRKHPGVFDALRNKQINFNTDFRQIVEEIERGSAIDEAKFILGELGLETKQSYEGVATDLFYADVVLDLVETIANFE</sequence>
<protein>
    <submittedName>
        <fullName evidence="1">Uncharacterized protein</fullName>
    </submittedName>
</protein>
<keyword evidence="2" id="KW-1185">Reference proteome</keyword>
<gene>
    <name evidence="1" type="ORF">Fcan01_02652</name>
</gene>
<dbReference type="OMA" id="DYFAIRC"/>
<proteinExistence type="predicted"/>
<dbReference type="AlphaFoldDB" id="A0A226EYC0"/>
<evidence type="ECO:0000313" key="2">
    <source>
        <dbReference type="Proteomes" id="UP000198287"/>
    </source>
</evidence>
<dbReference type="Proteomes" id="UP000198287">
    <property type="component" value="Unassembled WGS sequence"/>
</dbReference>
<organism evidence="1 2">
    <name type="scientific">Folsomia candida</name>
    <name type="common">Springtail</name>
    <dbReference type="NCBI Taxonomy" id="158441"/>
    <lineage>
        <taxon>Eukaryota</taxon>
        <taxon>Metazoa</taxon>
        <taxon>Ecdysozoa</taxon>
        <taxon>Arthropoda</taxon>
        <taxon>Hexapoda</taxon>
        <taxon>Collembola</taxon>
        <taxon>Entomobryomorpha</taxon>
        <taxon>Isotomoidea</taxon>
        <taxon>Isotomidae</taxon>
        <taxon>Proisotominae</taxon>
        <taxon>Folsomia</taxon>
    </lineage>
</organism>